<reference evidence="6 7" key="1">
    <citation type="submission" date="2018-05" db="EMBL/GenBank/DDBJ databases">
        <title>Genomic Encyclopedia of Type Strains, Phase IV (KMG-V): Genome sequencing to study the core and pangenomes of soil and plant-associated prokaryotes.</title>
        <authorList>
            <person name="Whitman W."/>
        </authorList>
    </citation>
    <scope>NUCLEOTIDE SEQUENCE [LARGE SCALE GENOMIC DNA]</scope>
    <source>
        <strain evidence="6 7">SLV-132</strain>
    </source>
</reference>
<keyword evidence="3" id="KW-0560">Oxidoreductase</keyword>
<dbReference type="RefSeq" id="WP_109584284.1">
    <property type="nucleotide sequence ID" value="NZ_QGGT01000003.1"/>
</dbReference>
<keyword evidence="2 5" id="KW-0479">Metal-binding</keyword>
<feature type="binding site" evidence="5">
    <location>
        <position position="150"/>
    </location>
    <ligand>
        <name>Fe cation</name>
        <dbReference type="ChEBI" id="CHEBI:24875"/>
        <note>catalytic</note>
    </ligand>
</feature>
<keyword evidence="4 5" id="KW-0408">Iron</keyword>
<evidence type="ECO:0000256" key="1">
    <source>
        <dbReference type="ARBA" id="ARBA00006787"/>
    </source>
</evidence>
<dbReference type="GO" id="GO:0010436">
    <property type="term" value="F:carotenoid dioxygenase activity"/>
    <property type="evidence" value="ECO:0007669"/>
    <property type="project" value="TreeGrafter"/>
</dbReference>
<dbReference type="PANTHER" id="PTHR10543:SF89">
    <property type="entry name" value="CAROTENOID 9,10(9',10')-CLEAVAGE DIOXYGENASE 1"/>
    <property type="match status" value="1"/>
</dbReference>
<feature type="binding site" evidence="5">
    <location>
        <position position="435"/>
    </location>
    <ligand>
        <name>Fe cation</name>
        <dbReference type="ChEBI" id="CHEBI:24875"/>
        <note>catalytic</note>
    </ligand>
</feature>
<evidence type="ECO:0000313" key="6">
    <source>
        <dbReference type="EMBL" id="PWK34241.1"/>
    </source>
</evidence>
<dbReference type="PANTHER" id="PTHR10543">
    <property type="entry name" value="BETA-CAROTENE DIOXYGENASE"/>
    <property type="match status" value="1"/>
</dbReference>
<feature type="binding site" evidence="5">
    <location>
        <position position="261"/>
    </location>
    <ligand>
        <name>Fe cation</name>
        <dbReference type="ChEBI" id="CHEBI:24875"/>
        <note>catalytic</note>
    </ligand>
</feature>
<dbReference type="InterPro" id="IPR004294">
    <property type="entry name" value="Carotenoid_Oase"/>
</dbReference>
<evidence type="ECO:0000256" key="4">
    <source>
        <dbReference type="ARBA" id="ARBA00023004"/>
    </source>
</evidence>
<keyword evidence="7" id="KW-1185">Reference proteome</keyword>
<comment type="cofactor">
    <cofactor evidence="5">
        <name>Fe(2+)</name>
        <dbReference type="ChEBI" id="CHEBI:29033"/>
    </cofactor>
    <text evidence="5">Binds 1 Fe(2+) ion per subunit.</text>
</comment>
<dbReference type="Proteomes" id="UP000245754">
    <property type="component" value="Unassembled WGS sequence"/>
</dbReference>
<dbReference type="GO" id="GO:0016121">
    <property type="term" value="P:carotene catabolic process"/>
    <property type="evidence" value="ECO:0007669"/>
    <property type="project" value="TreeGrafter"/>
</dbReference>
<evidence type="ECO:0000256" key="3">
    <source>
        <dbReference type="ARBA" id="ARBA00023002"/>
    </source>
</evidence>
<evidence type="ECO:0000256" key="2">
    <source>
        <dbReference type="ARBA" id="ARBA00022723"/>
    </source>
</evidence>
<evidence type="ECO:0000313" key="7">
    <source>
        <dbReference type="Proteomes" id="UP000245754"/>
    </source>
</evidence>
<organism evidence="6 7">
    <name type="scientific">Cupriavidus plantarum</name>
    <dbReference type="NCBI Taxonomy" id="942865"/>
    <lineage>
        <taxon>Bacteria</taxon>
        <taxon>Pseudomonadati</taxon>
        <taxon>Pseudomonadota</taxon>
        <taxon>Betaproteobacteria</taxon>
        <taxon>Burkholderiales</taxon>
        <taxon>Burkholderiaceae</taxon>
        <taxon>Cupriavidus</taxon>
    </lineage>
</organism>
<proteinExistence type="inferred from homology"/>
<dbReference type="GO" id="GO:0046872">
    <property type="term" value="F:metal ion binding"/>
    <property type="evidence" value="ECO:0007669"/>
    <property type="project" value="UniProtKB-KW"/>
</dbReference>
<feature type="binding site" evidence="5">
    <location>
        <position position="198"/>
    </location>
    <ligand>
        <name>Fe cation</name>
        <dbReference type="ChEBI" id="CHEBI:24875"/>
        <note>catalytic</note>
    </ligand>
</feature>
<comment type="caution">
    <text evidence="6">The sequence shown here is derived from an EMBL/GenBank/DDBJ whole genome shotgun (WGS) entry which is preliminary data.</text>
</comment>
<dbReference type="AlphaFoldDB" id="A0A316EP54"/>
<comment type="similarity">
    <text evidence="1">Belongs to the carotenoid oxygenase family.</text>
</comment>
<protein>
    <submittedName>
        <fullName evidence="6">Carotenoid cleavage dioxygenase</fullName>
    </submittedName>
</protein>
<keyword evidence="6" id="KW-0223">Dioxygenase</keyword>
<accession>A0A316EP54</accession>
<gene>
    <name evidence="6" type="ORF">C7419_103560</name>
</gene>
<name>A0A316EP54_9BURK</name>
<dbReference type="EMBL" id="QGGT01000003">
    <property type="protein sequence ID" value="PWK34241.1"/>
    <property type="molecule type" value="Genomic_DNA"/>
</dbReference>
<dbReference type="Pfam" id="PF03055">
    <property type="entry name" value="RPE65"/>
    <property type="match status" value="1"/>
</dbReference>
<evidence type="ECO:0000256" key="5">
    <source>
        <dbReference type="PIRSR" id="PIRSR604294-1"/>
    </source>
</evidence>
<sequence length="456" mass="49916">MTSIDLNAGALAPVARESDFGALPVTGTLPDDLNGVLLRNGPNPLSGRFEGDGVLSWWPEAAMLHAISFEQGRATGYRNRWPRTQRWANAHAPSRESSCVDTNPNVNVIRHAGEILALAEGGAPLAITSTLDTLGPARKHASQAVGMCAHPKIDPLTGELVTFRADWKAPFLRYGVTNAMGESTVDIEIASPAPSMMHDIAITATRSILFDLNVGYDFSMLGRGHRMPLRWFDERRSRLGVLPRHGGEVRWFDIAPCFIQHVVNAYDVDATSIVLDAVRYPWYLRLTGDGAAFEDNPLGTLWRYRIDLASGAVDETPIGNIGVELPRINELRTGLAYRYLYAVEQPTPIEMRGIVRYDWHSGTWERYEVPHGDQNSEPIFAPRPSAKAEDGGWLLCCIYRYATDTSDVVVLDASNIAAGPVATVHLPTRIPAGFHGAWIADDGGTLPESLAINVES</sequence>